<dbReference type="AlphaFoldDB" id="A0A8T2NN35"/>
<dbReference type="OrthoDB" id="4062651at2759"/>
<name>A0A8T2NN35_9TELE</name>
<feature type="compositionally biased region" description="Pro residues" evidence="1">
    <location>
        <begin position="326"/>
        <end position="336"/>
    </location>
</feature>
<keyword evidence="3" id="KW-1185">Reference proteome</keyword>
<evidence type="ECO:0000256" key="1">
    <source>
        <dbReference type="SAM" id="MobiDB-lite"/>
    </source>
</evidence>
<comment type="caution">
    <text evidence="2">The sequence shown here is derived from an EMBL/GenBank/DDBJ whole genome shotgun (WGS) entry which is preliminary data.</text>
</comment>
<evidence type="ECO:0000313" key="3">
    <source>
        <dbReference type="Proteomes" id="UP000824540"/>
    </source>
</evidence>
<feature type="compositionally biased region" description="Polar residues" evidence="1">
    <location>
        <begin position="343"/>
        <end position="364"/>
    </location>
</feature>
<evidence type="ECO:0000313" key="2">
    <source>
        <dbReference type="EMBL" id="KAG9337807.1"/>
    </source>
</evidence>
<proteinExistence type="predicted"/>
<feature type="non-terminal residue" evidence="2">
    <location>
        <position position="1"/>
    </location>
</feature>
<sequence>MRGKKEDYEQPGTREKQRGRGVEQVHQRQTPPETSNDSSRMCGSGLELTPKELGVSWSQKAETSPLKAVRPSGPTVILREQQSNNGRRVPSSPTHTIATRFYSLSFSVPHIELKRFYSLSFSVPHIELKRFYSLSFFVPHIELKRFYSLSFFVPHIELKRFYSLSFSVPHIELKRFYSLSFSVPHIELKRFYSLSFFVPHIELKRFYSLSFSVPHINLKRFYSLSFFVPHINLKRFYSLSFSVPHIELKRFYSLSFFVPHIELKRFYSLNCTMFRIYLCFSIFVTCVVSQEGEEPVSYTCINNFGGYFCLPPNAQIFISNNDDPAPAAPEPEPEPAAPAVQGERTQQQGGSQQVHWPGRTQTVRCSAGFTPDEQNYCR</sequence>
<feature type="region of interest" description="Disordered" evidence="1">
    <location>
        <begin position="1"/>
        <end position="46"/>
    </location>
</feature>
<feature type="compositionally biased region" description="Polar residues" evidence="1">
    <location>
        <begin position="27"/>
        <end position="41"/>
    </location>
</feature>
<reference evidence="2" key="1">
    <citation type="thesis" date="2021" institute="BYU ScholarsArchive" country="Provo, UT, USA">
        <title>Applications of and Algorithms for Genome Assembly and Genomic Analyses with an Emphasis on Marine Teleosts.</title>
        <authorList>
            <person name="Pickett B.D."/>
        </authorList>
    </citation>
    <scope>NUCLEOTIDE SEQUENCE</scope>
    <source>
        <strain evidence="2">HI-2016</strain>
    </source>
</reference>
<dbReference type="EMBL" id="JAFBMS010000080">
    <property type="protein sequence ID" value="KAG9337807.1"/>
    <property type="molecule type" value="Genomic_DNA"/>
</dbReference>
<feature type="compositionally biased region" description="Basic and acidic residues" evidence="1">
    <location>
        <begin position="1"/>
        <end position="26"/>
    </location>
</feature>
<gene>
    <name evidence="2" type="ORF">JZ751_027609</name>
</gene>
<feature type="region of interest" description="Disordered" evidence="1">
    <location>
        <begin position="321"/>
        <end position="378"/>
    </location>
</feature>
<protein>
    <submittedName>
        <fullName evidence="2">Uncharacterized protein</fullName>
    </submittedName>
</protein>
<organism evidence="2 3">
    <name type="scientific">Albula glossodonta</name>
    <name type="common">roundjaw bonefish</name>
    <dbReference type="NCBI Taxonomy" id="121402"/>
    <lineage>
        <taxon>Eukaryota</taxon>
        <taxon>Metazoa</taxon>
        <taxon>Chordata</taxon>
        <taxon>Craniata</taxon>
        <taxon>Vertebrata</taxon>
        <taxon>Euteleostomi</taxon>
        <taxon>Actinopterygii</taxon>
        <taxon>Neopterygii</taxon>
        <taxon>Teleostei</taxon>
        <taxon>Albuliformes</taxon>
        <taxon>Albulidae</taxon>
        <taxon>Albula</taxon>
    </lineage>
</organism>
<accession>A0A8T2NN35</accession>
<dbReference type="Proteomes" id="UP000824540">
    <property type="component" value="Unassembled WGS sequence"/>
</dbReference>